<proteinExistence type="predicted"/>
<dbReference type="Proteomes" id="UP000315133">
    <property type="component" value="Unassembled WGS sequence"/>
</dbReference>
<accession>A0A543K6T8</accession>
<keyword evidence="2" id="KW-1185">Reference proteome</keyword>
<reference evidence="1 2" key="1">
    <citation type="submission" date="2019-06" db="EMBL/GenBank/DDBJ databases">
        <title>Sequencing the genomes of 1000 actinobacteria strains.</title>
        <authorList>
            <person name="Klenk H.-P."/>
        </authorList>
    </citation>
    <scope>NUCLEOTIDE SEQUENCE [LARGE SCALE GENOMIC DNA]</scope>
    <source>
        <strain evidence="1 2">DSM 12362</strain>
    </source>
</reference>
<sequence>MASRTWTFTGHILGVGTAGGVRLVVGTWDDSPLGAFADVMVEKVDGHRMLLAPSEQVAEFVSSTYSFDETRIEPVFVLRTPRRLEVRTRSLRLDAELGRRTVLGRLLRLLPRPLAAHPVVSTVTDPVARVVLPGVRTRGTAGNGRREYYGATDVRAVTDATATLDGVRLGALAPVDPPTRFGFSSTPRTPSLTRVVTTVVEPG</sequence>
<gene>
    <name evidence="1" type="ORF">FB476_3164</name>
</gene>
<dbReference type="AlphaFoldDB" id="A0A543K6T8"/>
<evidence type="ECO:0000313" key="2">
    <source>
        <dbReference type="Proteomes" id="UP000315133"/>
    </source>
</evidence>
<protein>
    <submittedName>
        <fullName evidence="1">Uncharacterized protein</fullName>
    </submittedName>
</protein>
<organism evidence="1 2">
    <name type="scientific">Ornithinimicrobium humiphilum</name>
    <dbReference type="NCBI Taxonomy" id="125288"/>
    <lineage>
        <taxon>Bacteria</taxon>
        <taxon>Bacillati</taxon>
        <taxon>Actinomycetota</taxon>
        <taxon>Actinomycetes</taxon>
        <taxon>Micrococcales</taxon>
        <taxon>Ornithinimicrobiaceae</taxon>
        <taxon>Ornithinimicrobium</taxon>
    </lineage>
</organism>
<evidence type="ECO:0000313" key="1">
    <source>
        <dbReference type="EMBL" id="TQM90780.1"/>
    </source>
</evidence>
<dbReference type="EMBL" id="VFPU01000003">
    <property type="protein sequence ID" value="TQM90780.1"/>
    <property type="molecule type" value="Genomic_DNA"/>
</dbReference>
<comment type="caution">
    <text evidence="1">The sequence shown here is derived from an EMBL/GenBank/DDBJ whole genome shotgun (WGS) entry which is preliminary data.</text>
</comment>
<name>A0A543K6T8_9MICO</name>
<dbReference type="OrthoDB" id="3571220at2"/>
<dbReference type="RefSeq" id="WP_141821152.1">
    <property type="nucleotide sequence ID" value="NZ_BAAAIL010000005.1"/>
</dbReference>